<dbReference type="SMART" id="SM00382">
    <property type="entry name" value="AAA"/>
    <property type="match status" value="1"/>
</dbReference>
<keyword evidence="1" id="KW-0813">Transport</keyword>
<dbReference type="InterPro" id="IPR003593">
    <property type="entry name" value="AAA+_ATPase"/>
</dbReference>
<dbReference type="InterPro" id="IPR017871">
    <property type="entry name" value="ABC_transporter-like_CS"/>
</dbReference>
<evidence type="ECO:0000256" key="1">
    <source>
        <dbReference type="ARBA" id="ARBA00022448"/>
    </source>
</evidence>
<evidence type="ECO:0000256" key="2">
    <source>
        <dbReference type="ARBA" id="ARBA00022741"/>
    </source>
</evidence>
<comment type="caution">
    <text evidence="5">The sequence shown here is derived from an EMBL/GenBank/DDBJ whole genome shotgun (WGS) entry which is preliminary data.</text>
</comment>
<reference evidence="5" key="1">
    <citation type="journal article" date="2020" name="mSystems">
        <title>Genome- and Community-Level Interaction Insights into Carbon Utilization and Element Cycling Functions of Hydrothermarchaeota in Hydrothermal Sediment.</title>
        <authorList>
            <person name="Zhou Z."/>
            <person name="Liu Y."/>
            <person name="Xu W."/>
            <person name="Pan J."/>
            <person name="Luo Z.H."/>
            <person name="Li M."/>
        </authorList>
    </citation>
    <scope>NUCLEOTIDE SEQUENCE [LARGE SCALE GENOMIC DNA]</scope>
    <source>
        <strain evidence="5">HyVt-501</strain>
    </source>
</reference>
<evidence type="ECO:0000259" key="4">
    <source>
        <dbReference type="PROSITE" id="PS50893"/>
    </source>
</evidence>
<dbReference type="InterPro" id="IPR003439">
    <property type="entry name" value="ABC_transporter-like_ATP-bd"/>
</dbReference>
<dbReference type="GO" id="GO:0005524">
    <property type="term" value="F:ATP binding"/>
    <property type="evidence" value="ECO:0007669"/>
    <property type="project" value="UniProtKB-KW"/>
</dbReference>
<organism evidence="5">
    <name type="scientific">Aquifex aeolicus</name>
    <dbReference type="NCBI Taxonomy" id="63363"/>
    <lineage>
        <taxon>Bacteria</taxon>
        <taxon>Pseudomonadati</taxon>
        <taxon>Aquificota</taxon>
        <taxon>Aquificia</taxon>
        <taxon>Aquificales</taxon>
        <taxon>Aquificaceae</taxon>
        <taxon>Aquifex</taxon>
    </lineage>
</organism>
<dbReference type="Gene3D" id="3.40.50.300">
    <property type="entry name" value="P-loop containing nucleotide triphosphate hydrolases"/>
    <property type="match status" value="1"/>
</dbReference>
<dbReference type="Proteomes" id="UP000885792">
    <property type="component" value="Unassembled WGS sequence"/>
</dbReference>
<dbReference type="InterPro" id="IPR050093">
    <property type="entry name" value="ABC_SmlMolc_Importer"/>
</dbReference>
<dbReference type="InterPro" id="IPR027417">
    <property type="entry name" value="P-loop_NTPase"/>
</dbReference>
<evidence type="ECO:0000256" key="3">
    <source>
        <dbReference type="ARBA" id="ARBA00022840"/>
    </source>
</evidence>
<sequence>MDREAAVLLSFRKVYPTLTVEGEFAFHRGFNVVLGPSGSGKTTLLRVTAGLLKPEEGFLRCEGEVLMDTSEERFTPPQKRRIGLVFQEDNLLPHLNVRENIEFALRKADGTGVVLDELLEKFGLGGLQNRKPHQLSGGERQKVALVRALAFSPRMLLLDEPFSSLDFRVKLDMISLLKGAELKIPVVVVTHDPVEAFLLGDRVFLMERGRKVGEGGRDLVKEFFGELGDLLEAYACS</sequence>
<gene>
    <name evidence="5" type="ORF">ENJ61_07300</name>
</gene>
<proteinExistence type="predicted"/>
<name>A0A7C5Q5H2_AQUAO</name>
<dbReference type="AlphaFoldDB" id="A0A7C5Q5H2"/>
<accession>A0A7C5Q5H2</accession>
<dbReference type="PROSITE" id="PS00211">
    <property type="entry name" value="ABC_TRANSPORTER_1"/>
    <property type="match status" value="1"/>
</dbReference>
<dbReference type="SUPFAM" id="SSF52540">
    <property type="entry name" value="P-loop containing nucleoside triphosphate hydrolases"/>
    <property type="match status" value="1"/>
</dbReference>
<dbReference type="PROSITE" id="PS50893">
    <property type="entry name" value="ABC_TRANSPORTER_2"/>
    <property type="match status" value="1"/>
</dbReference>
<dbReference type="Pfam" id="PF00005">
    <property type="entry name" value="ABC_tran"/>
    <property type="match status" value="1"/>
</dbReference>
<keyword evidence="3 5" id="KW-0067">ATP-binding</keyword>
<protein>
    <submittedName>
        <fullName evidence="5">ATP-binding cassette domain-containing protein</fullName>
    </submittedName>
</protein>
<keyword evidence="2" id="KW-0547">Nucleotide-binding</keyword>
<dbReference type="GO" id="GO:0016887">
    <property type="term" value="F:ATP hydrolysis activity"/>
    <property type="evidence" value="ECO:0007669"/>
    <property type="project" value="InterPro"/>
</dbReference>
<dbReference type="PANTHER" id="PTHR42781">
    <property type="entry name" value="SPERMIDINE/PUTRESCINE IMPORT ATP-BINDING PROTEIN POTA"/>
    <property type="match status" value="1"/>
</dbReference>
<evidence type="ECO:0000313" key="5">
    <source>
        <dbReference type="EMBL" id="HHJ64697.1"/>
    </source>
</evidence>
<dbReference type="PANTHER" id="PTHR42781:SF4">
    <property type="entry name" value="SPERMIDINE_PUTRESCINE IMPORT ATP-BINDING PROTEIN POTA"/>
    <property type="match status" value="1"/>
</dbReference>
<dbReference type="EMBL" id="DRNB01000265">
    <property type="protein sequence ID" value="HHJ64697.1"/>
    <property type="molecule type" value="Genomic_DNA"/>
</dbReference>
<feature type="domain" description="ABC transporter" evidence="4">
    <location>
        <begin position="2"/>
        <end position="233"/>
    </location>
</feature>